<feature type="domain" description="N-acetyltransferase" evidence="1">
    <location>
        <begin position="159"/>
        <end position="309"/>
    </location>
</feature>
<gene>
    <name evidence="2" type="ORF">DQG23_04180</name>
</gene>
<name>A0A329MTQ4_9BACL</name>
<comment type="caution">
    <text evidence="2">The sequence shown here is derived from an EMBL/GenBank/DDBJ whole genome shotgun (WGS) entry which is preliminary data.</text>
</comment>
<dbReference type="AlphaFoldDB" id="A0A329MTQ4"/>
<dbReference type="PROSITE" id="PS51186">
    <property type="entry name" value="GNAT"/>
    <property type="match status" value="1"/>
</dbReference>
<sequence length="309" mass="35686">MTVYFRPYRDERDYMSVRRVISHKFTDPNRRYYPSLGDFDYNRAFGGEKFLQNLTLCEIENGTIIGAIWSGHYRILYCFTANGYVHLEDEIFAWAEKHYCGSSLEDRNGQEVYIWGYVEDKPRVETLKARGYEQHTWYMYSGVMDLETANQEPCFPEGVKVRPIETGDLELKIIIMAGSAGLTTPDMEIYRRLMSCPTYRQDLDLVIVDAANQVIGFANIWLDSANNIAFIEPFGTAPTHRRRGFATNLLYECMRRLKEAGVSKLYINHGGMWTLDPEPDDAMRVYTKVGFQELGNMFVWCKGSSDSTS</sequence>
<dbReference type="OrthoDB" id="62792at2"/>
<evidence type="ECO:0000313" key="3">
    <source>
        <dbReference type="Proteomes" id="UP000250369"/>
    </source>
</evidence>
<proteinExistence type="predicted"/>
<dbReference type="EMBL" id="QMFB01000001">
    <property type="protein sequence ID" value="RAV23399.1"/>
    <property type="molecule type" value="Genomic_DNA"/>
</dbReference>
<keyword evidence="3" id="KW-1185">Reference proteome</keyword>
<keyword evidence="2" id="KW-0808">Transferase</keyword>
<evidence type="ECO:0000259" key="1">
    <source>
        <dbReference type="PROSITE" id="PS51186"/>
    </source>
</evidence>
<dbReference type="InterPro" id="IPR016181">
    <property type="entry name" value="Acyl_CoA_acyltransferase"/>
</dbReference>
<dbReference type="Gene3D" id="3.40.630.30">
    <property type="match status" value="1"/>
</dbReference>
<dbReference type="RefSeq" id="WP_113029509.1">
    <property type="nucleotide sequence ID" value="NZ_QMFB01000001.1"/>
</dbReference>
<dbReference type="Pfam" id="PF00583">
    <property type="entry name" value="Acetyltransf_1"/>
    <property type="match status" value="1"/>
</dbReference>
<organism evidence="2 3">
    <name type="scientific">Paenibacillus contaminans</name>
    <dbReference type="NCBI Taxonomy" id="450362"/>
    <lineage>
        <taxon>Bacteria</taxon>
        <taxon>Bacillati</taxon>
        <taxon>Bacillota</taxon>
        <taxon>Bacilli</taxon>
        <taxon>Bacillales</taxon>
        <taxon>Paenibacillaceae</taxon>
        <taxon>Paenibacillus</taxon>
    </lineage>
</organism>
<dbReference type="SUPFAM" id="SSF55729">
    <property type="entry name" value="Acyl-CoA N-acyltransferases (Nat)"/>
    <property type="match status" value="1"/>
</dbReference>
<dbReference type="Proteomes" id="UP000250369">
    <property type="component" value="Unassembled WGS sequence"/>
</dbReference>
<evidence type="ECO:0000313" key="2">
    <source>
        <dbReference type="EMBL" id="RAV23399.1"/>
    </source>
</evidence>
<protein>
    <submittedName>
        <fullName evidence="2">GNAT family N-acetyltransferase</fullName>
    </submittedName>
</protein>
<accession>A0A329MTQ4</accession>
<reference evidence="2 3" key="1">
    <citation type="journal article" date="2009" name="Int. J. Syst. Evol. Microbiol.">
        <title>Paenibacillus contaminans sp. nov., isolated from a contaminated laboratory plate.</title>
        <authorList>
            <person name="Chou J.H."/>
            <person name="Lee J.H."/>
            <person name="Lin M.C."/>
            <person name="Chang P.S."/>
            <person name="Arun A.B."/>
            <person name="Young C.C."/>
            <person name="Chen W.M."/>
        </authorList>
    </citation>
    <scope>NUCLEOTIDE SEQUENCE [LARGE SCALE GENOMIC DNA]</scope>
    <source>
        <strain evidence="2 3">CKOBP-6</strain>
    </source>
</reference>
<dbReference type="InterPro" id="IPR000182">
    <property type="entry name" value="GNAT_dom"/>
</dbReference>
<dbReference type="GO" id="GO:0016747">
    <property type="term" value="F:acyltransferase activity, transferring groups other than amino-acyl groups"/>
    <property type="evidence" value="ECO:0007669"/>
    <property type="project" value="InterPro"/>
</dbReference>